<dbReference type="PANTHER" id="PTHR28657:SF5">
    <property type="entry name" value="INDOLEAMINE 2,3-DIOXYGENASE"/>
    <property type="match status" value="1"/>
</dbReference>
<dbReference type="Proteomes" id="UP001056012">
    <property type="component" value="Chromosome 4"/>
</dbReference>
<dbReference type="GO" id="GO:0005525">
    <property type="term" value="F:GTP binding"/>
    <property type="evidence" value="ECO:0007669"/>
    <property type="project" value="UniProtKB-KW"/>
</dbReference>
<comment type="catalytic activity">
    <reaction evidence="7">
        <text>L-tryptophan + O2 = N-formyl-L-kynurenine</text>
        <dbReference type="Rhea" id="RHEA:24536"/>
        <dbReference type="ChEBI" id="CHEBI:15379"/>
        <dbReference type="ChEBI" id="CHEBI:57912"/>
        <dbReference type="ChEBI" id="CHEBI:58629"/>
    </reaction>
</comment>
<dbReference type="GO" id="GO:0033754">
    <property type="term" value="F:indoleamine 2,3-dioxygenase activity"/>
    <property type="evidence" value="ECO:0007669"/>
    <property type="project" value="UniProtKB-EC"/>
</dbReference>
<keyword evidence="6 7" id="KW-0349">Heme</keyword>
<evidence type="ECO:0000256" key="2">
    <source>
        <dbReference type="ARBA" id="ARBA00022723"/>
    </source>
</evidence>
<dbReference type="PROSITE" id="PS51710">
    <property type="entry name" value="G_OBG"/>
    <property type="match status" value="1"/>
</dbReference>
<dbReference type="Gene3D" id="1.10.8.470">
    <property type="match status" value="1"/>
</dbReference>
<dbReference type="VEuPathDB" id="FungiDB:yc1106_05448"/>
<dbReference type="EC" id="1.13.11.52" evidence="7"/>
<dbReference type="Gene3D" id="3.40.50.300">
    <property type="entry name" value="P-loop containing nucleotide triphosphate hydrolases"/>
    <property type="match status" value="1"/>
</dbReference>
<dbReference type="GO" id="GO:0005737">
    <property type="term" value="C:cytoplasm"/>
    <property type="evidence" value="ECO:0007669"/>
    <property type="project" value="TreeGrafter"/>
</dbReference>
<keyword evidence="11" id="KW-1185">Reference proteome</keyword>
<keyword evidence="5" id="KW-0342">GTP-binding</keyword>
<dbReference type="PROSITE" id="PS00876">
    <property type="entry name" value="IDO_1"/>
    <property type="match status" value="1"/>
</dbReference>
<evidence type="ECO:0000256" key="1">
    <source>
        <dbReference type="ARBA" id="ARBA00007119"/>
    </source>
</evidence>
<dbReference type="GO" id="GO:0034354">
    <property type="term" value="P:'de novo' NAD+ biosynthetic process from L-tryptophan"/>
    <property type="evidence" value="ECO:0007669"/>
    <property type="project" value="TreeGrafter"/>
</dbReference>
<evidence type="ECO:0000256" key="6">
    <source>
        <dbReference type="PIRSR" id="PIRSR600898-1"/>
    </source>
</evidence>
<evidence type="ECO:0000259" key="9">
    <source>
        <dbReference type="PROSITE" id="PS51710"/>
    </source>
</evidence>
<dbReference type="CDD" id="cd04938">
    <property type="entry name" value="TGS_Obg"/>
    <property type="match status" value="1"/>
</dbReference>
<dbReference type="GO" id="GO:0019441">
    <property type="term" value="P:L-tryptophan catabolic process to kynurenine"/>
    <property type="evidence" value="ECO:0007669"/>
    <property type="project" value="UniProtKB-UniRule"/>
</dbReference>
<dbReference type="InterPro" id="IPR037217">
    <property type="entry name" value="Trp/Indoleamine_2_3_dOase-like"/>
</dbReference>
<comment type="function">
    <text evidence="7">Produces N-formyl-kynurenine through the oxidation of tryptophan.</text>
</comment>
<dbReference type="InterPro" id="IPR031167">
    <property type="entry name" value="G_OBG"/>
</dbReference>
<feature type="domain" description="OBG-type G" evidence="9">
    <location>
        <begin position="1"/>
        <end position="182"/>
    </location>
</feature>
<keyword evidence="3" id="KW-0547">Nucleotide-binding</keyword>
<keyword evidence="7" id="KW-0223">Dioxygenase</keyword>
<keyword evidence="4 6" id="KW-0408">Iron</keyword>
<evidence type="ECO:0000256" key="3">
    <source>
        <dbReference type="ARBA" id="ARBA00022741"/>
    </source>
</evidence>
<evidence type="ECO:0000256" key="4">
    <source>
        <dbReference type="ARBA" id="ARBA00023004"/>
    </source>
</evidence>
<gene>
    <name evidence="10" type="ORF">yc1106_05448</name>
</gene>
<dbReference type="GO" id="GO:0046872">
    <property type="term" value="F:metal ion binding"/>
    <property type="evidence" value="ECO:0007669"/>
    <property type="project" value="UniProtKB-UniRule"/>
</dbReference>
<dbReference type="EMBL" id="CP089277">
    <property type="protein sequence ID" value="USP78174.1"/>
    <property type="molecule type" value="Genomic_DNA"/>
</dbReference>
<dbReference type="FunFam" id="1.20.58.480:FF:000004">
    <property type="entry name" value="Indoleamine 2,3-dioxygenase subfamily"/>
    <property type="match status" value="1"/>
</dbReference>
<organism evidence="10 11">
    <name type="scientific">Curvularia clavata</name>
    <dbReference type="NCBI Taxonomy" id="95742"/>
    <lineage>
        <taxon>Eukaryota</taxon>
        <taxon>Fungi</taxon>
        <taxon>Dikarya</taxon>
        <taxon>Ascomycota</taxon>
        <taxon>Pezizomycotina</taxon>
        <taxon>Dothideomycetes</taxon>
        <taxon>Pleosporomycetidae</taxon>
        <taxon>Pleosporales</taxon>
        <taxon>Pleosporineae</taxon>
        <taxon>Pleosporaceae</taxon>
        <taxon>Curvularia</taxon>
    </lineage>
</organism>
<protein>
    <recommendedName>
        <fullName evidence="7">Indoleamine 2,3-dioxygenase</fullName>
        <ecNumber evidence="7">1.13.11.52</ecNumber>
    </recommendedName>
</protein>
<evidence type="ECO:0000313" key="10">
    <source>
        <dbReference type="EMBL" id="USP78174.1"/>
    </source>
</evidence>
<proteinExistence type="inferred from homology"/>
<dbReference type="OrthoDB" id="540174at2759"/>
<dbReference type="GO" id="GO:0020037">
    <property type="term" value="F:heme binding"/>
    <property type="evidence" value="ECO:0007669"/>
    <property type="project" value="UniProtKB-UniRule"/>
</dbReference>
<keyword evidence="2 6" id="KW-0479">Metal-binding</keyword>
<name>A0A9Q9DTV7_CURCL</name>
<dbReference type="InterPro" id="IPR012675">
    <property type="entry name" value="Beta-grasp_dom_sf"/>
</dbReference>
<evidence type="ECO:0000313" key="11">
    <source>
        <dbReference type="Proteomes" id="UP001056012"/>
    </source>
</evidence>
<evidence type="ECO:0000256" key="5">
    <source>
        <dbReference type="ARBA" id="ARBA00023134"/>
    </source>
</evidence>
<accession>A0A9Q9DTV7</accession>
<dbReference type="SUPFAM" id="SSF52540">
    <property type="entry name" value="P-loop containing nucleoside triphosphate hydrolases"/>
    <property type="match status" value="1"/>
</dbReference>
<dbReference type="Gene3D" id="3.10.20.30">
    <property type="match status" value="1"/>
</dbReference>
<feature type="region of interest" description="Disordered" evidence="8">
    <location>
        <begin position="623"/>
        <end position="647"/>
    </location>
</feature>
<dbReference type="Pfam" id="PF08438">
    <property type="entry name" value="YGR210-like_G4"/>
    <property type="match status" value="1"/>
</dbReference>
<dbReference type="Gene3D" id="1.20.58.480">
    <property type="match status" value="1"/>
</dbReference>
<reference evidence="10" key="1">
    <citation type="submission" date="2021-12" db="EMBL/GenBank/DDBJ databases">
        <title>Curvularia clavata genome.</title>
        <authorList>
            <person name="Cao Y."/>
        </authorList>
    </citation>
    <scope>NUCLEOTIDE SEQUENCE</scope>
    <source>
        <strain evidence="10">Yc1106</strain>
    </source>
</reference>
<comment type="similarity">
    <text evidence="1 7">Belongs to the indoleamine 2,3-dioxygenase family.</text>
</comment>
<feature type="binding site" description="proximal binding residue" evidence="6">
    <location>
        <position position="699"/>
    </location>
    <ligand>
        <name>heme b</name>
        <dbReference type="ChEBI" id="CHEBI:60344"/>
    </ligand>
    <ligandPart>
        <name>Fe</name>
        <dbReference type="ChEBI" id="CHEBI:18248"/>
    </ligandPart>
</feature>
<dbReference type="FunFam" id="1.10.8.470:FF:000001">
    <property type="entry name" value="GTP-binding protein homolog"/>
    <property type="match status" value="1"/>
</dbReference>
<dbReference type="InterPro" id="IPR000898">
    <property type="entry name" value="Indolamine_dOase"/>
</dbReference>
<dbReference type="PANTHER" id="PTHR28657">
    <property type="entry name" value="INDOLEAMINE 2,3-DIOXYGENASE"/>
    <property type="match status" value="1"/>
</dbReference>
<dbReference type="Pfam" id="PF01231">
    <property type="entry name" value="IDO"/>
    <property type="match status" value="1"/>
</dbReference>
<evidence type="ECO:0000256" key="7">
    <source>
        <dbReference type="RuleBase" id="RU369119"/>
    </source>
</evidence>
<evidence type="ECO:0000256" key="8">
    <source>
        <dbReference type="SAM" id="MobiDB-lite"/>
    </source>
</evidence>
<sequence>MGKGLGNRFLDDLRHADALVHVVDVSGTTDAEGKATRGYDPSQDIVWLRSEIVRWIQGNLMEKWGSIKRRHIAVKATAVETLQNQFSGYGSTANVVARCLDRLALKEPLQDWSDETIERVVNAFTDEKFPTVIALNKIDHPDADKNIAKIAKTQDPKSIVLCSAISEVFLRKLAKQGYIKYTEGSEFVDTREDLIEQGDPDGGGLKELDEKLKTRIENLKDMVLYRFGSTGVVQVLSRAAELLGLVPVFPVRNIHTYTSGSASSTAVFRDCVLVKKGSTVGDVYRKVMGDAPMAYVETEGGRRVAEDDVVAVGKNDDEPFNTFTLKVQSGKFDHCNIETMLPDLPRLSDYDVSARNGFLPDEVPLDVLPDRYYQPWETVVRNFQSLILAKRLRRIVDALPVLETDLLLTEAEWRRAYSILGFIAHGYIWGGEKPADIVPPSISIPFLKTCSHLELPPVATFAAVCLWNWRPLFDGEPTDSLDNLATQMTFTGSLDESWFYLVSVAIEARAGPIIPMMIDAIAAARRNDSNTVIQCLRSFAERLDEIGSLLERMYESCDPHVFYHRIRPFLAGSKNMADAGLPNGVMFDDGTGQQPYVQFSGGSNAQSSIIQFFDVVLGVEHRPTGEKRPESNTPASSGPSHGFIQDMRNYMPGPHRRFLEHMESIANIREYVTSNRRNRALTTAYDACLAMLRALRDKHIQLVSRYIIIKSRESRSHSRSLSPKQATTQRVNLANTVARTGSKKLRGTGGTALIPFLKQARDETGEPAIDAWAKRLLNNGPADIGSVSFGADDGVVQLGKVAEKFGGEVEVVGLAGTWSVDDSEGGICHW</sequence>
<dbReference type="InterPro" id="IPR027417">
    <property type="entry name" value="P-loop_NTPase"/>
</dbReference>
<dbReference type="AlphaFoldDB" id="A0A9Q9DTV7"/>
<keyword evidence="7" id="KW-0560">Oxidoreductase</keyword>
<dbReference type="SUPFAM" id="SSF140959">
    <property type="entry name" value="Indolic compounds 2,3-dioxygenase-like"/>
    <property type="match status" value="1"/>
</dbReference>
<dbReference type="InterPro" id="IPR013646">
    <property type="entry name" value="YGR210-like_G4"/>
</dbReference>